<dbReference type="AlphaFoldDB" id="A0A397RY87"/>
<feature type="transmembrane region" description="Helical" evidence="1">
    <location>
        <begin position="26"/>
        <end position="44"/>
    </location>
</feature>
<gene>
    <name evidence="2" type="ORF">EI71_00190</name>
</gene>
<evidence type="ECO:0000256" key="1">
    <source>
        <dbReference type="SAM" id="Phobius"/>
    </source>
</evidence>
<feature type="transmembrane region" description="Helical" evidence="1">
    <location>
        <begin position="84"/>
        <end position="104"/>
    </location>
</feature>
<keyword evidence="1" id="KW-1133">Transmembrane helix</keyword>
<reference evidence="2 3" key="1">
    <citation type="submission" date="2018-08" db="EMBL/GenBank/DDBJ databases">
        <title>Genomic Encyclopedia of Archaeal and Bacterial Type Strains, Phase II (KMG-II): from individual species to whole genera.</title>
        <authorList>
            <person name="Goeker M."/>
        </authorList>
    </citation>
    <scope>NUCLEOTIDE SEQUENCE [LARGE SCALE GENOMIC DNA]</scope>
    <source>
        <strain evidence="2 3">ATCC 27112</strain>
    </source>
</reference>
<keyword evidence="1" id="KW-0472">Membrane</keyword>
<proteinExistence type="predicted"/>
<protein>
    <submittedName>
        <fullName evidence="2">Uncharacterized protein</fullName>
    </submittedName>
</protein>
<dbReference type="RefSeq" id="WP_119015371.1">
    <property type="nucleotide sequence ID" value="NZ_QXEV01000002.1"/>
</dbReference>
<keyword evidence="3" id="KW-1185">Reference proteome</keyword>
<organism evidence="2 3">
    <name type="scientific">Anaeroplasma bactoclasticum</name>
    <dbReference type="NCBI Taxonomy" id="2088"/>
    <lineage>
        <taxon>Bacteria</taxon>
        <taxon>Bacillati</taxon>
        <taxon>Mycoplasmatota</taxon>
        <taxon>Mollicutes</taxon>
        <taxon>Anaeroplasmatales</taxon>
        <taxon>Anaeroplasmataceae</taxon>
        <taxon>Anaeroplasma</taxon>
    </lineage>
</organism>
<dbReference type="Proteomes" id="UP000266506">
    <property type="component" value="Unassembled WGS sequence"/>
</dbReference>
<name>A0A397RY87_9MOLU</name>
<dbReference type="EMBL" id="QXEV01000002">
    <property type="protein sequence ID" value="RIA78242.1"/>
    <property type="molecule type" value="Genomic_DNA"/>
</dbReference>
<accession>A0A397RY87</accession>
<evidence type="ECO:0000313" key="2">
    <source>
        <dbReference type="EMBL" id="RIA78242.1"/>
    </source>
</evidence>
<sequence>MTLLLTVFAAVISTIVWYKKENRKEYALSALLYMFWGASLMWLIDAIVSFAKEGAAFFAPQEGATIEETVINQQNFFYNQMNDIYLGLAVIALALIIWVVIVLIKDPKHLYRKPKEQE</sequence>
<dbReference type="InParanoid" id="A0A397RY87"/>
<dbReference type="OrthoDB" id="1770912at2"/>
<keyword evidence="1" id="KW-0812">Transmembrane</keyword>
<evidence type="ECO:0000313" key="3">
    <source>
        <dbReference type="Proteomes" id="UP000266506"/>
    </source>
</evidence>
<comment type="caution">
    <text evidence="2">The sequence shown here is derived from an EMBL/GenBank/DDBJ whole genome shotgun (WGS) entry which is preliminary data.</text>
</comment>